<evidence type="ECO:0000313" key="3">
    <source>
        <dbReference type="Proteomes" id="UP001281761"/>
    </source>
</evidence>
<dbReference type="EMBL" id="JARBJD010000224">
    <property type="protein sequence ID" value="KAK2946578.1"/>
    <property type="molecule type" value="Genomic_DNA"/>
</dbReference>
<gene>
    <name evidence="2" type="ORF">BLNAU_18491</name>
</gene>
<evidence type="ECO:0000313" key="2">
    <source>
        <dbReference type="EMBL" id="KAK2946578.1"/>
    </source>
</evidence>
<sequence length="362" mass="39357">MLILFTLIWAGEFHSPNEAKFEITFSRAISSNTVTVTVKATELTVPAETTTIDFTLSYKGEGVDTIKLTADAVTVADGAATATITTSVDKTGSSTSFKSNVEYQLTECKAGTESKTIQPVDKITLRTFDAPPLLTITYRNLNFTHITIDAKAELPTASVLNIKLVPEDGDTVECELKSQGTANLHFQGNVSYGAKGSSTVMEIGKYYTPELAGYDFSPANMRVPDPLDFSSWECDFTQMDPALPNGAKDELKLTGSNYAIQWITSEKDVEMLTLTEPGTDDKKEKVHKVVNQKGGAQFYYYKLTGIEITYPYNTAPIKKGTVVTVQLQVGEIKYNPSEVTMLGAKSVGCCFAALMAALAILF</sequence>
<keyword evidence="3" id="KW-1185">Reference proteome</keyword>
<feature type="chain" id="PRO_5045594880" evidence="1">
    <location>
        <begin position="20"/>
        <end position="362"/>
    </location>
</feature>
<accession>A0ABQ9X4R4</accession>
<name>A0ABQ9X4R4_9EUKA</name>
<protein>
    <submittedName>
        <fullName evidence="2">Uncharacterized protein</fullName>
    </submittedName>
</protein>
<dbReference type="Proteomes" id="UP001281761">
    <property type="component" value="Unassembled WGS sequence"/>
</dbReference>
<comment type="caution">
    <text evidence="2">The sequence shown here is derived from an EMBL/GenBank/DDBJ whole genome shotgun (WGS) entry which is preliminary data.</text>
</comment>
<feature type="signal peptide" evidence="1">
    <location>
        <begin position="1"/>
        <end position="19"/>
    </location>
</feature>
<proteinExistence type="predicted"/>
<organism evidence="2 3">
    <name type="scientific">Blattamonas nauphoetae</name>
    <dbReference type="NCBI Taxonomy" id="2049346"/>
    <lineage>
        <taxon>Eukaryota</taxon>
        <taxon>Metamonada</taxon>
        <taxon>Preaxostyla</taxon>
        <taxon>Oxymonadida</taxon>
        <taxon>Blattamonas</taxon>
    </lineage>
</organism>
<reference evidence="2 3" key="1">
    <citation type="journal article" date="2022" name="bioRxiv">
        <title>Genomics of Preaxostyla Flagellates Illuminates Evolutionary Transitions and the Path Towards Mitochondrial Loss.</title>
        <authorList>
            <person name="Novak L.V.F."/>
            <person name="Treitli S.C."/>
            <person name="Pyrih J."/>
            <person name="Halakuc P."/>
            <person name="Pipaliya S.V."/>
            <person name="Vacek V."/>
            <person name="Brzon O."/>
            <person name="Soukal P."/>
            <person name="Eme L."/>
            <person name="Dacks J.B."/>
            <person name="Karnkowska A."/>
            <person name="Elias M."/>
            <person name="Hampl V."/>
        </authorList>
    </citation>
    <scope>NUCLEOTIDE SEQUENCE [LARGE SCALE GENOMIC DNA]</scope>
    <source>
        <strain evidence="2">NAU3</strain>
        <tissue evidence="2">Gut</tissue>
    </source>
</reference>
<evidence type="ECO:0000256" key="1">
    <source>
        <dbReference type="SAM" id="SignalP"/>
    </source>
</evidence>
<keyword evidence="1" id="KW-0732">Signal</keyword>